<dbReference type="Proteomes" id="UP000008281">
    <property type="component" value="Unassembled WGS sequence"/>
</dbReference>
<feature type="coiled-coil region" evidence="1">
    <location>
        <begin position="73"/>
        <end position="107"/>
    </location>
</feature>
<dbReference type="GO" id="GO:0061343">
    <property type="term" value="P:cell adhesion involved in heart morphogenesis"/>
    <property type="evidence" value="ECO:0007669"/>
    <property type="project" value="TreeGrafter"/>
</dbReference>
<evidence type="ECO:0000256" key="3">
    <source>
        <dbReference type="SAM" id="Phobius"/>
    </source>
</evidence>
<dbReference type="GO" id="GO:0003824">
    <property type="term" value="F:catalytic activity"/>
    <property type="evidence" value="ECO:0007669"/>
    <property type="project" value="InterPro"/>
</dbReference>
<evidence type="ECO:0000256" key="2">
    <source>
        <dbReference type="SAM" id="MobiDB-lite"/>
    </source>
</evidence>
<sequence>MVPIRNIRPKRKAQSSPKLNGKKLKKSVNDTEGSVIDIISNPLFELLSNDYKSKEEFTVNDIAIMFRSLADTISNLQNQNSLLTSKVSNLVEKVSGLEEHLKTLSAKPKEMEKIPTTMVKTFASAVASTISSSITTPDSQINLMKAVSYANTEDARKTNVLLKNVDLSPDAMDNGEFSLQIANIFGTSKPAVFRLPQSAKGPPIVRLSFKSKEEASNVLKKVNREKASIQGCLNASPRPDLSKPELEKYRQSWKVAIQKNNEAMKTVFTVRNLEVVLQLNLWSFMSNIAVFCLTETTLDSSYSDNFLSLNNLFTVIRRDRNKHGGGIAILIRKPIKYNIIFIPEYLQMVEALCCDILISGSTLRIIVIYNPSHSRCLKDLLATLNYLLLTEHRVILTGHFNLGHVDWASLSASDSQCQDILDFSMYNGLTQFVHDPTRIDPPNILDLVFTNSNDLICHVSVGTKFSDHCKIEITTNINFNPNSCSRSVKNFVKGDFKTINYILSRVDWDLRFSCLSVEEMFDDLAKLILNIIDTWIPTKVIRPHQPTHSVEIKLLQKKKLLIWRKEGYSPYYKDIAAQLKKSLIKSESERVSNRLNSGSKNFFQFIKSEYKGNTDIPSMKCKYRDEVIVDDESKSELFGSCFSEYFNMDEEDILDIVNPIKTTCTDILFVPAQIELLLSKLKSRNNTSPDNIPAIFLKKACTSLAFPLSIIFRESYRVGRLPSLWKTAIVLPLHKKGSCSDPSNYRPISLTSNICKVSFFCKFKITHFIQILLKKENHQSKELDDLHQVLWFIYFLIFLFHFYDQKTVREKSI</sequence>
<feature type="region of interest" description="Disordered" evidence="2">
    <location>
        <begin position="1"/>
        <end position="26"/>
    </location>
</feature>
<evidence type="ECO:0000313" key="6">
    <source>
        <dbReference type="Proteomes" id="UP000008281"/>
    </source>
</evidence>
<evidence type="ECO:0000256" key="1">
    <source>
        <dbReference type="SAM" id="Coils"/>
    </source>
</evidence>
<keyword evidence="6" id="KW-1185">Reference proteome</keyword>
<feature type="domain" description="Endonuclease/exonuclease/phosphatase" evidence="4">
    <location>
        <begin position="363"/>
        <end position="471"/>
    </location>
</feature>
<dbReference type="OMA" id="SDHCKIE"/>
<dbReference type="InterPro" id="IPR036691">
    <property type="entry name" value="Endo/exonu/phosph_ase_sf"/>
</dbReference>
<dbReference type="AlphaFoldDB" id="E3MI80"/>
<dbReference type="GO" id="GO:0007508">
    <property type="term" value="P:larval heart development"/>
    <property type="evidence" value="ECO:0007669"/>
    <property type="project" value="TreeGrafter"/>
</dbReference>
<dbReference type="Gene3D" id="3.60.10.10">
    <property type="entry name" value="Endonuclease/exonuclease/phosphatase"/>
    <property type="match status" value="1"/>
</dbReference>
<keyword evidence="3" id="KW-1133">Transmembrane helix</keyword>
<keyword evidence="3" id="KW-0812">Transmembrane</keyword>
<name>E3MI80_CAERE</name>
<dbReference type="EMBL" id="DS268447">
    <property type="protein sequence ID" value="EFP02368.1"/>
    <property type="molecule type" value="Genomic_DNA"/>
</dbReference>
<dbReference type="SUPFAM" id="SSF56219">
    <property type="entry name" value="DNase I-like"/>
    <property type="match status" value="1"/>
</dbReference>
<accession>E3MI80</accession>
<gene>
    <name evidence="5" type="ORF">CRE_01042</name>
</gene>
<dbReference type="PANTHER" id="PTHR33395:SF22">
    <property type="entry name" value="REVERSE TRANSCRIPTASE DOMAIN-CONTAINING PROTEIN"/>
    <property type="match status" value="1"/>
</dbReference>
<evidence type="ECO:0000259" key="4">
    <source>
        <dbReference type="Pfam" id="PF14529"/>
    </source>
</evidence>
<dbReference type="GO" id="GO:0031012">
    <property type="term" value="C:extracellular matrix"/>
    <property type="evidence" value="ECO:0007669"/>
    <property type="project" value="TreeGrafter"/>
</dbReference>
<feature type="transmembrane region" description="Helical" evidence="3">
    <location>
        <begin position="786"/>
        <end position="803"/>
    </location>
</feature>
<keyword evidence="1" id="KW-0175">Coiled coil</keyword>
<dbReference type="eggNOG" id="KOG1075">
    <property type="taxonomic scope" value="Eukaryota"/>
</dbReference>
<dbReference type="InParanoid" id="E3MI80"/>
<dbReference type="STRING" id="31234.E3MI80"/>
<evidence type="ECO:0000313" key="5">
    <source>
        <dbReference type="EMBL" id="EFP02368.1"/>
    </source>
</evidence>
<proteinExistence type="predicted"/>
<dbReference type="PANTHER" id="PTHR33395">
    <property type="entry name" value="TRANSCRIPTASE, PUTATIVE-RELATED-RELATED"/>
    <property type="match status" value="1"/>
</dbReference>
<organism evidence="6">
    <name type="scientific">Caenorhabditis remanei</name>
    <name type="common">Caenorhabditis vulgaris</name>
    <dbReference type="NCBI Taxonomy" id="31234"/>
    <lineage>
        <taxon>Eukaryota</taxon>
        <taxon>Metazoa</taxon>
        <taxon>Ecdysozoa</taxon>
        <taxon>Nematoda</taxon>
        <taxon>Chromadorea</taxon>
        <taxon>Rhabditida</taxon>
        <taxon>Rhabditina</taxon>
        <taxon>Rhabditomorpha</taxon>
        <taxon>Rhabditoidea</taxon>
        <taxon>Rhabditidae</taxon>
        <taxon>Peloderinae</taxon>
        <taxon>Caenorhabditis</taxon>
    </lineage>
</organism>
<dbReference type="Pfam" id="PF14529">
    <property type="entry name" value="Exo_endo_phos_2"/>
    <property type="match status" value="1"/>
</dbReference>
<protein>
    <recommendedName>
        <fullName evidence="4">Endonuclease/exonuclease/phosphatase domain-containing protein</fullName>
    </recommendedName>
</protein>
<dbReference type="InterPro" id="IPR005135">
    <property type="entry name" value="Endo/exonuclease/phosphatase"/>
</dbReference>
<reference evidence="5" key="1">
    <citation type="submission" date="2007-07" db="EMBL/GenBank/DDBJ databases">
        <title>PCAP assembly of the Caenorhabditis remanei genome.</title>
        <authorList>
            <consortium name="The Caenorhabditis remanei Sequencing Consortium"/>
            <person name="Wilson R.K."/>
        </authorList>
    </citation>
    <scope>NUCLEOTIDE SEQUENCE [LARGE SCALE GENOMIC DNA]</scope>
    <source>
        <strain evidence="5">PB4641</strain>
    </source>
</reference>
<dbReference type="OrthoDB" id="5797951at2759"/>
<dbReference type="HOGENOM" id="CLU_000680_0_2_1"/>
<keyword evidence="3" id="KW-0472">Membrane</keyword>